<dbReference type="AlphaFoldDB" id="A0A2T4U5K1"/>
<evidence type="ECO:0000256" key="1">
    <source>
        <dbReference type="SAM" id="MobiDB-lite"/>
    </source>
</evidence>
<name>A0A2T4U5K1_9BACI</name>
<dbReference type="OrthoDB" id="2969502at2"/>
<reference evidence="2 3" key="1">
    <citation type="submission" date="2018-03" db="EMBL/GenBank/DDBJ databases">
        <title>Alkalicoccus saliphilus sp. nov., isolated from a mineral pool.</title>
        <authorList>
            <person name="Zhao B."/>
        </authorList>
    </citation>
    <scope>NUCLEOTIDE SEQUENCE [LARGE SCALE GENOMIC DNA]</scope>
    <source>
        <strain evidence="2 3">6AG</strain>
    </source>
</reference>
<keyword evidence="3" id="KW-1185">Reference proteome</keyword>
<organism evidence="2 3">
    <name type="scientific">Alkalicoccus saliphilus</name>
    <dbReference type="NCBI Taxonomy" id="200989"/>
    <lineage>
        <taxon>Bacteria</taxon>
        <taxon>Bacillati</taxon>
        <taxon>Bacillota</taxon>
        <taxon>Bacilli</taxon>
        <taxon>Bacillales</taxon>
        <taxon>Bacillaceae</taxon>
        <taxon>Alkalicoccus</taxon>
    </lineage>
</organism>
<gene>
    <name evidence="2" type="ORF">C6Y45_10020</name>
</gene>
<accession>A0A2T4U5K1</accession>
<feature type="region of interest" description="Disordered" evidence="1">
    <location>
        <begin position="149"/>
        <end position="176"/>
    </location>
</feature>
<sequence length="200" mass="23511">MNSVWERMKETMKQDWEKLTGDNSVSKAVADTFTAKKSRTEKLEKKLHGQKQLIRTLEKEKDEVDVTLASRRRQLHLAREEGEDVLAGYAEKEIAAYEMRGERLAKMIKDAEEQQRELEDSFQELKHDLRDMELDQLEAERREEAAALRREMSAMKARPEEKPSEQVPEEKGDMNDMERQLILLEKRHAPKKDPADFLEK</sequence>
<dbReference type="EMBL" id="PZJJ01000015">
    <property type="protein sequence ID" value="PTL38681.1"/>
    <property type="molecule type" value="Genomic_DNA"/>
</dbReference>
<evidence type="ECO:0000313" key="2">
    <source>
        <dbReference type="EMBL" id="PTL38681.1"/>
    </source>
</evidence>
<evidence type="ECO:0008006" key="4">
    <source>
        <dbReference type="Google" id="ProtNLM"/>
    </source>
</evidence>
<dbReference type="RefSeq" id="WP_107585093.1">
    <property type="nucleotide sequence ID" value="NZ_PZJJ01000015.1"/>
</dbReference>
<proteinExistence type="predicted"/>
<protein>
    <recommendedName>
        <fullName evidence="4">PspA/IM30 family protein</fullName>
    </recommendedName>
</protein>
<comment type="caution">
    <text evidence="2">The sequence shown here is derived from an EMBL/GenBank/DDBJ whole genome shotgun (WGS) entry which is preliminary data.</text>
</comment>
<evidence type="ECO:0000313" key="3">
    <source>
        <dbReference type="Proteomes" id="UP000240509"/>
    </source>
</evidence>
<dbReference type="Proteomes" id="UP000240509">
    <property type="component" value="Unassembled WGS sequence"/>
</dbReference>